<organism evidence="15 16">
    <name type="scientific">Trametes cubensis</name>
    <dbReference type="NCBI Taxonomy" id="1111947"/>
    <lineage>
        <taxon>Eukaryota</taxon>
        <taxon>Fungi</taxon>
        <taxon>Dikarya</taxon>
        <taxon>Basidiomycota</taxon>
        <taxon>Agaricomycotina</taxon>
        <taxon>Agaricomycetes</taxon>
        <taxon>Polyporales</taxon>
        <taxon>Polyporaceae</taxon>
        <taxon>Trametes</taxon>
    </lineage>
</organism>
<keyword evidence="7 11" id="KW-0805">Transcription regulation</keyword>
<accession>A0AAD7U3H5</accession>
<evidence type="ECO:0000256" key="7">
    <source>
        <dbReference type="ARBA" id="ARBA00023015"/>
    </source>
</evidence>
<dbReference type="SMART" id="SM00327">
    <property type="entry name" value="VWA"/>
    <property type="match status" value="1"/>
</dbReference>
<protein>
    <recommendedName>
        <fullName evidence="11">General transcription and DNA repair factor IIH</fullName>
    </recommendedName>
</protein>
<feature type="compositionally biased region" description="Basic and acidic residues" evidence="13">
    <location>
        <begin position="22"/>
        <end position="31"/>
    </location>
</feature>
<keyword evidence="3 11" id="KW-0479">Metal-binding</keyword>
<dbReference type="PANTHER" id="PTHR12695:SF2">
    <property type="entry name" value="GENERAL TRANSCRIPTION FACTOR IIH SUBUNIT 2-RELATED"/>
    <property type="match status" value="1"/>
</dbReference>
<keyword evidence="9" id="KW-0234">DNA repair</keyword>
<dbReference type="PROSITE" id="PS50234">
    <property type="entry name" value="VWFA"/>
    <property type="match status" value="1"/>
</dbReference>
<dbReference type="AlphaFoldDB" id="A0AAD7U3H5"/>
<evidence type="ECO:0000256" key="4">
    <source>
        <dbReference type="ARBA" id="ARBA00022763"/>
    </source>
</evidence>
<keyword evidence="6 11" id="KW-0862">Zinc</keyword>
<evidence type="ECO:0000256" key="5">
    <source>
        <dbReference type="ARBA" id="ARBA00022771"/>
    </source>
</evidence>
<evidence type="ECO:0000256" key="12">
    <source>
        <dbReference type="PIRSR" id="PIRSR015919-1"/>
    </source>
</evidence>
<dbReference type="EMBL" id="JAPEVG010000026">
    <property type="protein sequence ID" value="KAJ8495247.1"/>
    <property type="molecule type" value="Genomic_DNA"/>
</dbReference>
<dbReference type="InterPro" id="IPR036465">
    <property type="entry name" value="vWFA_dom_sf"/>
</dbReference>
<comment type="similarity">
    <text evidence="2 11">Belongs to the GTF2H2 family.</text>
</comment>
<feature type="domain" description="VWFA" evidence="14">
    <location>
        <begin position="109"/>
        <end position="260"/>
    </location>
</feature>
<dbReference type="GO" id="GO:0005675">
    <property type="term" value="C:transcription factor TFIIH holo complex"/>
    <property type="evidence" value="ECO:0007669"/>
    <property type="project" value="UniProtKB-UniRule"/>
</dbReference>
<dbReference type="InterPro" id="IPR013083">
    <property type="entry name" value="Znf_RING/FYVE/PHD"/>
</dbReference>
<evidence type="ECO:0000313" key="15">
    <source>
        <dbReference type="EMBL" id="KAJ8495247.1"/>
    </source>
</evidence>
<dbReference type="CDD" id="cd01453">
    <property type="entry name" value="vWA_transcription_factor_IIH_type"/>
    <property type="match status" value="1"/>
</dbReference>
<dbReference type="SUPFAM" id="SSF57889">
    <property type="entry name" value="Cysteine-rich domain"/>
    <property type="match status" value="1"/>
</dbReference>
<feature type="region of interest" description="Disordered" evidence="13">
    <location>
        <begin position="1"/>
        <end position="56"/>
    </location>
</feature>
<dbReference type="GO" id="GO:0006357">
    <property type="term" value="P:regulation of transcription by RNA polymerase II"/>
    <property type="evidence" value="ECO:0007669"/>
    <property type="project" value="UniProtKB-UniRule"/>
</dbReference>
<dbReference type="SUPFAM" id="SSF53300">
    <property type="entry name" value="vWA-like"/>
    <property type="match status" value="1"/>
</dbReference>
<dbReference type="SMART" id="SM01047">
    <property type="entry name" value="C1_4"/>
    <property type="match status" value="1"/>
</dbReference>
<dbReference type="Pfam" id="PF04056">
    <property type="entry name" value="Ssl1"/>
    <property type="match status" value="1"/>
</dbReference>
<sequence length="428" mass="47166">MPPAGRRIGDDFADDSDSDVSIFDHGEEDHRAKNKGKGKAIDRRKKDKGKGKAKEQPYAWEASYTRSWDTVQEDEAGSIQGAVQDLIARGRRRRLQAPAAAIRRTIIRHLVLVLDLSSAMMDRDMRPTRFDLMLQYAREFVTEWFDQNPLGQIGVVGMRGGLGERVGEMSGNPQDVLKAISERHKLEPNGEPSLQNAIDMARSSMSHLPTHSSREILIIFGSLTTCDPGNIHDTLEDCVKDRIRISIVALAAEMKICRELCQKTGGQFGVAMNEGHFKDLLFELIPPPAQRAVARANGAPAANPAADLMIMGFPMRLPDTSPPSLCVCHSQMKSEGFLCPRCLAKVCDVPTDCDICGLMIVSSPHLARSYHHLFPVKPYQAVITLDDTPNPSQRCYGCSVAFKETPLAMADCDVFVHDVVHCCPGCGK</sequence>
<dbReference type="PANTHER" id="PTHR12695">
    <property type="entry name" value="GENERAL TRANSCRIPTION FACTOR IIH SUBUNIT 2"/>
    <property type="match status" value="1"/>
</dbReference>
<evidence type="ECO:0000256" key="9">
    <source>
        <dbReference type="ARBA" id="ARBA00023204"/>
    </source>
</evidence>
<dbReference type="NCBIfam" id="TIGR00622">
    <property type="entry name" value="ssl1"/>
    <property type="match status" value="1"/>
</dbReference>
<evidence type="ECO:0000256" key="10">
    <source>
        <dbReference type="ARBA" id="ARBA00023242"/>
    </source>
</evidence>
<dbReference type="GO" id="GO:0008270">
    <property type="term" value="F:zinc ion binding"/>
    <property type="evidence" value="ECO:0007669"/>
    <property type="project" value="UniProtKB-UniRule"/>
</dbReference>
<comment type="function">
    <text evidence="11">Component of the general transcription and DNA repair factor IIH (TFIIH) core complex, which is involved in general and transcription-coupled nucleotide excision repair (NER) of damaged DNA and, when complexed to TFIIK, in RNA transcription by RNA polymerase II.</text>
</comment>
<evidence type="ECO:0000313" key="16">
    <source>
        <dbReference type="Proteomes" id="UP001215151"/>
    </source>
</evidence>
<evidence type="ECO:0000256" key="6">
    <source>
        <dbReference type="ARBA" id="ARBA00022833"/>
    </source>
</evidence>
<dbReference type="GO" id="GO:0006289">
    <property type="term" value="P:nucleotide-excision repair"/>
    <property type="evidence" value="ECO:0007669"/>
    <property type="project" value="UniProtKB-UniRule"/>
</dbReference>
<dbReference type="Proteomes" id="UP001215151">
    <property type="component" value="Unassembled WGS sequence"/>
</dbReference>
<dbReference type="InterPro" id="IPR012170">
    <property type="entry name" value="TFIIH_SSL1/p44"/>
</dbReference>
<comment type="caution">
    <text evidence="15">The sequence shown here is derived from an EMBL/GenBank/DDBJ whole genome shotgun (WGS) entry which is preliminary data.</text>
</comment>
<dbReference type="InterPro" id="IPR046349">
    <property type="entry name" value="C1-like_sf"/>
</dbReference>
<keyword evidence="8 11" id="KW-0804">Transcription</keyword>
<dbReference type="GO" id="GO:0006351">
    <property type="term" value="P:DNA-templated transcription"/>
    <property type="evidence" value="ECO:0007669"/>
    <property type="project" value="InterPro"/>
</dbReference>
<evidence type="ECO:0000256" key="13">
    <source>
        <dbReference type="SAM" id="MobiDB-lite"/>
    </source>
</evidence>
<evidence type="ECO:0000256" key="3">
    <source>
        <dbReference type="ARBA" id="ARBA00022723"/>
    </source>
</evidence>
<keyword evidence="4" id="KW-0227">DNA damage</keyword>
<dbReference type="GO" id="GO:0000439">
    <property type="term" value="C:transcription factor TFIIH core complex"/>
    <property type="evidence" value="ECO:0007669"/>
    <property type="project" value="UniProtKB-UniRule"/>
</dbReference>
<keyword evidence="10 11" id="KW-0539">Nucleus</keyword>
<name>A0AAD7U3H5_9APHY</name>
<evidence type="ECO:0000256" key="8">
    <source>
        <dbReference type="ARBA" id="ARBA00023163"/>
    </source>
</evidence>
<feature type="zinc finger region" description="C4-type" evidence="12">
    <location>
        <begin position="339"/>
        <end position="356"/>
    </location>
</feature>
<dbReference type="FunFam" id="3.40.50.410:FF:000015">
    <property type="entry name" value="General transcription factor IIH subunit 2"/>
    <property type="match status" value="1"/>
</dbReference>
<gene>
    <name evidence="15" type="ORF">ONZ51_g1834</name>
</gene>
<evidence type="ECO:0000256" key="2">
    <source>
        <dbReference type="ARBA" id="ARBA00006092"/>
    </source>
</evidence>
<evidence type="ECO:0000256" key="1">
    <source>
        <dbReference type="ARBA" id="ARBA00004123"/>
    </source>
</evidence>
<proteinExistence type="inferred from homology"/>
<keyword evidence="16" id="KW-1185">Reference proteome</keyword>
<comment type="subcellular location">
    <subcellularLocation>
        <location evidence="1 11">Nucleus</location>
    </subcellularLocation>
</comment>
<dbReference type="InterPro" id="IPR007198">
    <property type="entry name" value="Ssl1-like"/>
</dbReference>
<dbReference type="Gene3D" id="3.30.40.10">
    <property type="entry name" value="Zinc/RING finger domain, C3HC4 (zinc finger)"/>
    <property type="match status" value="1"/>
</dbReference>
<evidence type="ECO:0000259" key="14">
    <source>
        <dbReference type="PROSITE" id="PS50234"/>
    </source>
</evidence>
<dbReference type="Gene3D" id="3.40.50.410">
    <property type="entry name" value="von Willebrand factor, type A domain"/>
    <property type="match status" value="1"/>
</dbReference>
<reference evidence="15" key="1">
    <citation type="submission" date="2022-11" db="EMBL/GenBank/DDBJ databases">
        <title>Genome Sequence of Cubamyces cubensis.</title>
        <authorList>
            <person name="Buettner E."/>
        </authorList>
    </citation>
    <scope>NUCLEOTIDE SEQUENCE</scope>
    <source>
        <strain evidence="15">MPL-01</strain>
    </source>
</reference>
<dbReference type="InterPro" id="IPR004595">
    <property type="entry name" value="TFIIH_C1-like_dom"/>
</dbReference>
<evidence type="ECO:0000256" key="11">
    <source>
        <dbReference type="PIRNR" id="PIRNR015919"/>
    </source>
</evidence>
<feature type="compositionally biased region" description="Basic residues" evidence="13">
    <location>
        <begin position="32"/>
        <end position="49"/>
    </location>
</feature>
<keyword evidence="5" id="KW-0863">Zinc-finger</keyword>
<dbReference type="InterPro" id="IPR002035">
    <property type="entry name" value="VWF_A"/>
</dbReference>
<dbReference type="PIRSF" id="PIRSF015919">
    <property type="entry name" value="TFIIH_SSL1"/>
    <property type="match status" value="1"/>
</dbReference>